<dbReference type="SUPFAM" id="SSF102705">
    <property type="entry name" value="NIF3 (NGG1p interacting factor 3)-like"/>
    <property type="match status" value="1"/>
</dbReference>
<feature type="binding site" evidence="4">
    <location>
        <position position="233"/>
    </location>
    <ligand>
        <name>a divalent metal cation</name>
        <dbReference type="ChEBI" id="CHEBI:60240"/>
        <label>1</label>
    </ligand>
</feature>
<accession>A0A9D1AIU4</accession>
<dbReference type="Gene3D" id="3.40.1390.30">
    <property type="entry name" value="NIF3 (NGG1p interacting factor 3)-like"/>
    <property type="match status" value="2"/>
</dbReference>
<evidence type="ECO:0000256" key="2">
    <source>
        <dbReference type="ARBA" id="ARBA00022112"/>
    </source>
</evidence>
<protein>
    <recommendedName>
        <fullName evidence="2">GTP cyclohydrolase 1 type 2 homolog</fullName>
    </recommendedName>
</protein>
<comment type="similarity">
    <text evidence="1">Belongs to the GTP cyclohydrolase I type 2/NIF3 family.</text>
</comment>
<dbReference type="PANTHER" id="PTHR13799:SF14">
    <property type="entry name" value="GTP CYCLOHYDROLASE 1 TYPE 2 HOMOLOG"/>
    <property type="match status" value="1"/>
</dbReference>
<dbReference type="FunFam" id="3.40.1390.30:FF:000001">
    <property type="entry name" value="GTP cyclohydrolase 1 type 2"/>
    <property type="match status" value="1"/>
</dbReference>
<evidence type="ECO:0000256" key="4">
    <source>
        <dbReference type="PIRSR" id="PIRSR602678-1"/>
    </source>
</evidence>
<dbReference type="InterPro" id="IPR036069">
    <property type="entry name" value="DUF34/NIF3_sf"/>
</dbReference>
<proteinExistence type="inferred from homology"/>
<dbReference type="AlphaFoldDB" id="A0A9D1AIU4"/>
<dbReference type="GO" id="GO:0046872">
    <property type="term" value="F:metal ion binding"/>
    <property type="evidence" value="ECO:0007669"/>
    <property type="project" value="UniProtKB-KW"/>
</dbReference>
<feature type="binding site" evidence="4">
    <location>
        <position position="229"/>
    </location>
    <ligand>
        <name>a divalent metal cation</name>
        <dbReference type="ChEBI" id="CHEBI:60240"/>
        <label>1</label>
    </ligand>
</feature>
<feature type="binding site" evidence="4">
    <location>
        <position position="71"/>
    </location>
    <ligand>
        <name>a divalent metal cation</name>
        <dbReference type="ChEBI" id="CHEBI:60240"/>
        <label>1</label>
    </ligand>
</feature>
<gene>
    <name evidence="5" type="ORF">IAB90_06035</name>
</gene>
<name>A0A9D1AIU4_9FIRM</name>
<feature type="binding site" evidence="4">
    <location>
        <position position="111"/>
    </location>
    <ligand>
        <name>a divalent metal cation</name>
        <dbReference type="ChEBI" id="CHEBI:60240"/>
        <label>1</label>
    </ligand>
</feature>
<keyword evidence="3 4" id="KW-0479">Metal-binding</keyword>
<evidence type="ECO:0000313" key="5">
    <source>
        <dbReference type="EMBL" id="HIR39924.1"/>
    </source>
</evidence>
<reference evidence="5" key="2">
    <citation type="journal article" date="2021" name="PeerJ">
        <title>Extensive microbial diversity within the chicken gut microbiome revealed by metagenomics and culture.</title>
        <authorList>
            <person name="Gilroy R."/>
            <person name="Ravi A."/>
            <person name="Getino M."/>
            <person name="Pursley I."/>
            <person name="Horton D.L."/>
            <person name="Alikhan N.F."/>
            <person name="Baker D."/>
            <person name="Gharbi K."/>
            <person name="Hall N."/>
            <person name="Watson M."/>
            <person name="Adriaenssens E.M."/>
            <person name="Foster-Nyarko E."/>
            <person name="Jarju S."/>
            <person name="Secka A."/>
            <person name="Antonio M."/>
            <person name="Oren A."/>
            <person name="Chaudhuri R.R."/>
            <person name="La Ragione R."/>
            <person name="Hildebrand F."/>
            <person name="Pallen M.J."/>
        </authorList>
    </citation>
    <scope>NUCLEOTIDE SEQUENCE</scope>
    <source>
        <strain evidence="5">ChiW25-3613</strain>
    </source>
</reference>
<evidence type="ECO:0000313" key="6">
    <source>
        <dbReference type="Proteomes" id="UP000824179"/>
    </source>
</evidence>
<reference evidence="5" key="1">
    <citation type="submission" date="2020-10" db="EMBL/GenBank/DDBJ databases">
        <authorList>
            <person name="Gilroy R."/>
        </authorList>
    </citation>
    <scope>NUCLEOTIDE SEQUENCE</scope>
    <source>
        <strain evidence="5">ChiW25-3613</strain>
    </source>
</reference>
<dbReference type="PANTHER" id="PTHR13799">
    <property type="entry name" value="NGG1 INTERACTING FACTOR 3"/>
    <property type="match status" value="1"/>
</dbReference>
<evidence type="ECO:0000256" key="3">
    <source>
        <dbReference type="ARBA" id="ARBA00022723"/>
    </source>
</evidence>
<dbReference type="Proteomes" id="UP000824179">
    <property type="component" value="Unassembled WGS sequence"/>
</dbReference>
<dbReference type="GO" id="GO:0005737">
    <property type="term" value="C:cytoplasm"/>
    <property type="evidence" value="ECO:0007669"/>
    <property type="project" value="TreeGrafter"/>
</dbReference>
<sequence>MKPTDIFAILEREVAPVSLSDELCAKYGAYDNSGIILNCGNDVSGALFSLDLDMSAAKKAAELGYNLIVTHHPAIYSPVKRIDCTCGSSTEALAFCATRGISVISMHLNFDAAPKGIDYYLMKGLGGEEAEALLNPLSSGGYGRIYAVPAQSFGQFSQKAAAEFESGHIRFYGGRQVKKAASFCGAGCDDEAIAFAISRGADTFVSADMKHHQITALISAGLNVVEMTHYCSEVYGFARIYASINGSLGVPSAFFKEEMLL</sequence>
<evidence type="ECO:0000256" key="1">
    <source>
        <dbReference type="ARBA" id="ARBA00006964"/>
    </source>
</evidence>
<dbReference type="InterPro" id="IPR002678">
    <property type="entry name" value="DUF34/NIF3"/>
</dbReference>
<dbReference type="EMBL" id="DVHB01000103">
    <property type="protein sequence ID" value="HIR39924.1"/>
    <property type="molecule type" value="Genomic_DNA"/>
</dbReference>
<feature type="binding site" evidence="4">
    <location>
        <position position="72"/>
    </location>
    <ligand>
        <name>a divalent metal cation</name>
        <dbReference type="ChEBI" id="CHEBI:60240"/>
        <label>1</label>
    </ligand>
</feature>
<dbReference type="Pfam" id="PF01784">
    <property type="entry name" value="DUF34_NIF3"/>
    <property type="match status" value="1"/>
</dbReference>
<comment type="caution">
    <text evidence="5">The sequence shown here is derived from an EMBL/GenBank/DDBJ whole genome shotgun (WGS) entry which is preliminary data.</text>
</comment>
<organism evidence="5 6">
    <name type="scientific">Candidatus Coproplasma stercoripullorum</name>
    <dbReference type="NCBI Taxonomy" id="2840751"/>
    <lineage>
        <taxon>Bacteria</taxon>
        <taxon>Bacillati</taxon>
        <taxon>Bacillota</taxon>
        <taxon>Clostridia</taxon>
        <taxon>Eubacteriales</taxon>
        <taxon>Candidatus Coproplasma</taxon>
    </lineage>
</organism>